<gene>
    <name evidence="4" type="ORF">ENV60_06140</name>
</gene>
<evidence type="ECO:0000259" key="3">
    <source>
        <dbReference type="PROSITE" id="PS51464"/>
    </source>
</evidence>
<dbReference type="Gene3D" id="3.40.50.10490">
    <property type="entry name" value="Glucose-6-phosphate isomerase like protein, domain 1"/>
    <property type="match status" value="2"/>
</dbReference>
<dbReference type="InterPro" id="IPR046348">
    <property type="entry name" value="SIS_dom_sf"/>
</dbReference>
<organism evidence="4">
    <name type="scientific">candidate division WOR-3 bacterium</name>
    <dbReference type="NCBI Taxonomy" id="2052148"/>
    <lineage>
        <taxon>Bacteria</taxon>
        <taxon>Bacteria division WOR-3</taxon>
    </lineage>
</organism>
<dbReference type="InterPro" id="IPR019490">
    <property type="entry name" value="Glu6P/Mann6P_isomerase_C"/>
</dbReference>
<proteinExistence type="inferred from homology"/>
<dbReference type="GO" id="GO:0004476">
    <property type="term" value="F:mannose-6-phosphate isomerase activity"/>
    <property type="evidence" value="ECO:0007669"/>
    <property type="project" value="InterPro"/>
</dbReference>
<comment type="similarity">
    <text evidence="1">Belongs to the PGI/PMI family.</text>
</comment>
<feature type="domain" description="SIS" evidence="3">
    <location>
        <begin position="29"/>
        <end position="158"/>
    </location>
</feature>
<keyword evidence="2 4" id="KW-0413">Isomerase</keyword>
<dbReference type="CDD" id="cd05637">
    <property type="entry name" value="SIS_PGI_PMI_2"/>
    <property type="match status" value="1"/>
</dbReference>
<evidence type="ECO:0000256" key="2">
    <source>
        <dbReference type="ARBA" id="ARBA00023235"/>
    </source>
</evidence>
<reference evidence="4" key="1">
    <citation type="journal article" date="2020" name="mSystems">
        <title>Genome- and Community-Level Interaction Insights into Carbon Utilization and Element Cycling Functions of Hydrothermarchaeota in Hydrothermal Sediment.</title>
        <authorList>
            <person name="Zhou Z."/>
            <person name="Liu Y."/>
            <person name="Xu W."/>
            <person name="Pan J."/>
            <person name="Luo Z.H."/>
            <person name="Li M."/>
        </authorList>
    </citation>
    <scope>NUCLEOTIDE SEQUENCE [LARGE SCALE GENOMIC DNA]</scope>
    <source>
        <strain evidence="4">SpSt-774</strain>
    </source>
</reference>
<dbReference type="AlphaFoldDB" id="A0A7C4XL52"/>
<accession>A0A7C4XL52</accession>
<dbReference type="InterPro" id="IPR001347">
    <property type="entry name" value="SIS_dom"/>
</dbReference>
<sequence>MKEIIQSLPDQIDETLKLMKNINWTAFRGATSNRNFERVLICGMGGSGISGEIVSALYPELDVVVSHDYEIFKLKGRRTISILISYSGNTEETITNYKILKKNRIPVITISSDGELLKRTALVKFKIPPGLPPRGALGYLFTPIPVFLFKIGMIKSNPEYSLHKLSLFLKEERGNLESRGSSIARGLAGNLPVIYSNSYPFSIVANRWRCQLNENAKILCHTNIIPEMNHNEIVGLGRPENFNKNLTIIFLNDPDAHPRNKKRVQISKEIISNGIPEVKMIDVNPIGGNLLERIFWTIMLGDFVSYFLAIENGIDPMPVKRIDYLKQRLADRK</sequence>
<dbReference type="PROSITE" id="PS51464">
    <property type="entry name" value="SIS"/>
    <property type="match status" value="1"/>
</dbReference>
<dbReference type="Pfam" id="PF10432">
    <property type="entry name" value="bact-PGI_C"/>
    <property type="match status" value="1"/>
</dbReference>
<dbReference type="EMBL" id="DTGZ01000109">
    <property type="protein sequence ID" value="HGV97858.1"/>
    <property type="molecule type" value="Genomic_DNA"/>
</dbReference>
<dbReference type="NCBIfam" id="NF006423">
    <property type="entry name" value="PRK08674.1-2"/>
    <property type="match status" value="1"/>
</dbReference>
<dbReference type="GO" id="GO:0097367">
    <property type="term" value="F:carbohydrate derivative binding"/>
    <property type="evidence" value="ECO:0007669"/>
    <property type="project" value="InterPro"/>
</dbReference>
<dbReference type="GO" id="GO:0004347">
    <property type="term" value="F:glucose-6-phosphate isomerase activity"/>
    <property type="evidence" value="ECO:0007669"/>
    <property type="project" value="InterPro"/>
</dbReference>
<protein>
    <submittedName>
        <fullName evidence="4">Bifunctional phosphoglucose/phosphomannose isomerase</fullName>
    </submittedName>
</protein>
<comment type="caution">
    <text evidence="4">The sequence shown here is derived from an EMBL/GenBank/DDBJ whole genome shotgun (WGS) entry which is preliminary data.</text>
</comment>
<dbReference type="GO" id="GO:1901135">
    <property type="term" value="P:carbohydrate derivative metabolic process"/>
    <property type="evidence" value="ECO:0007669"/>
    <property type="project" value="InterPro"/>
</dbReference>
<evidence type="ECO:0000313" key="4">
    <source>
        <dbReference type="EMBL" id="HGV97858.1"/>
    </source>
</evidence>
<dbReference type="SUPFAM" id="SSF53697">
    <property type="entry name" value="SIS domain"/>
    <property type="match status" value="1"/>
</dbReference>
<dbReference type="NCBIfam" id="TIGR02128">
    <property type="entry name" value="G6PI_arch"/>
    <property type="match status" value="1"/>
</dbReference>
<name>A0A7C4XL52_UNCW3</name>
<dbReference type="GO" id="GO:0005975">
    <property type="term" value="P:carbohydrate metabolic process"/>
    <property type="evidence" value="ECO:0007669"/>
    <property type="project" value="InterPro"/>
</dbReference>
<evidence type="ECO:0000256" key="1">
    <source>
        <dbReference type="ARBA" id="ARBA00010523"/>
    </source>
</evidence>